<evidence type="ECO:0008006" key="4">
    <source>
        <dbReference type="Google" id="ProtNLM"/>
    </source>
</evidence>
<keyword evidence="3" id="KW-1185">Reference proteome</keyword>
<evidence type="ECO:0000313" key="3">
    <source>
        <dbReference type="Proteomes" id="UP000799429"/>
    </source>
</evidence>
<name>A0A9P4VUW9_9PEZI</name>
<organism evidence="2 3">
    <name type="scientific">Patellaria atrata CBS 101060</name>
    <dbReference type="NCBI Taxonomy" id="1346257"/>
    <lineage>
        <taxon>Eukaryota</taxon>
        <taxon>Fungi</taxon>
        <taxon>Dikarya</taxon>
        <taxon>Ascomycota</taxon>
        <taxon>Pezizomycotina</taxon>
        <taxon>Dothideomycetes</taxon>
        <taxon>Dothideomycetes incertae sedis</taxon>
        <taxon>Patellariales</taxon>
        <taxon>Patellariaceae</taxon>
        <taxon>Patellaria</taxon>
    </lineage>
</organism>
<gene>
    <name evidence="2" type="ORF">M501DRAFT_993709</name>
</gene>
<evidence type="ECO:0000256" key="1">
    <source>
        <dbReference type="SAM" id="Phobius"/>
    </source>
</evidence>
<keyword evidence="1" id="KW-1133">Transmembrane helix</keyword>
<dbReference type="InterPro" id="IPR018803">
    <property type="entry name" value="Ish1/Msc1-like"/>
</dbReference>
<comment type="caution">
    <text evidence="2">The sequence shown here is derived from an EMBL/GenBank/DDBJ whole genome shotgun (WGS) entry which is preliminary data.</text>
</comment>
<dbReference type="Proteomes" id="UP000799429">
    <property type="component" value="Unassembled WGS sequence"/>
</dbReference>
<keyword evidence="1" id="KW-0472">Membrane</keyword>
<accession>A0A9P4VUW9</accession>
<dbReference type="AlphaFoldDB" id="A0A9P4VUW9"/>
<sequence>MPTPLDRALNSKNAFLAFSGVIAAAAAWTIWGPSDIFPAERDPTGDPGTWTLTELRRWLENRNLIPNGETTREELIERVKTNMRPPPRS</sequence>
<protein>
    <recommendedName>
        <fullName evidence="4">STE24 endopeptidase</fullName>
    </recommendedName>
</protein>
<dbReference type="OrthoDB" id="5341873at2759"/>
<reference evidence="2" key="1">
    <citation type="journal article" date="2020" name="Stud. Mycol.">
        <title>101 Dothideomycetes genomes: a test case for predicting lifestyles and emergence of pathogens.</title>
        <authorList>
            <person name="Haridas S."/>
            <person name="Albert R."/>
            <person name="Binder M."/>
            <person name="Bloem J."/>
            <person name="Labutti K."/>
            <person name="Salamov A."/>
            <person name="Andreopoulos B."/>
            <person name="Baker S."/>
            <person name="Barry K."/>
            <person name="Bills G."/>
            <person name="Bluhm B."/>
            <person name="Cannon C."/>
            <person name="Castanera R."/>
            <person name="Culley D."/>
            <person name="Daum C."/>
            <person name="Ezra D."/>
            <person name="Gonzalez J."/>
            <person name="Henrissat B."/>
            <person name="Kuo A."/>
            <person name="Liang C."/>
            <person name="Lipzen A."/>
            <person name="Lutzoni F."/>
            <person name="Magnuson J."/>
            <person name="Mondo S."/>
            <person name="Nolan M."/>
            <person name="Ohm R."/>
            <person name="Pangilinan J."/>
            <person name="Park H.-J."/>
            <person name="Ramirez L."/>
            <person name="Alfaro M."/>
            <person name="Sun H."/>
            <person name="Tritt A."/>
            <person name="Yoshinaga Y."/>
            <person name="Zwiers L.-H."/>
            <person name="Turgeon B."/>
            <person name="Goodwin S."/>
            <person name="Spatafora J."/>
            <person name="Crous P."/>
            <person name="Grigoriev I."/>
        </authorList>
    </citation>
    <scope>NUCLEOTIDE SEQUENCE</scope>
    <source>
        <strain evidence="2">CBS 101060</strain>
    </source>
</reference>
<feature type="transmembrane region" description="Helical" evidence="1">
    <location>
        <begin position="14"/>
        <end position="31"/>
    </location>
</feature>
<keyword evidence="1" id="KW-0812">Transmembrane</keyword>
<dbReference type="Pfam" id="PF10281">
    <property type="entry name" value="Ish1"/>
    <property type="match status" value="1"/>
</dbReference>
<dbReference type="EMBL" id="MU006089">
    <property type="protein sequence ID" value="KAF2842925.1"/>
    <property type="molecule type" value="Genomic_DNA"/>
</dbReference>
<evidence type="ECO:0000313" key="2">
    <source>
        <dbReference type="EMBL" id="KAF2842925.1"/>
    </source>
</evidence>
<proteinExistence type="predicted"/>